<dbReference type="Gene3D" id="1.25.40.10">
    <property type="entry name" value="Tetratricopeptide repeat domain"/>
    <property type="match status" value="2"/>
</dbReference>
<dbReference type="SMART" id="SM00671">
    <property type="entry name" value="SEL1"/>
    <property type="match status" value="4"/>
</dbReference>
<comment type="caution">
    <text evidence="1">The sequence shown here is derived from an EMBL/GenBank/DDBJ whole genome shotgun (WGS) entry which is preliminary data.</text>
</comment>
<protein>
    <recommendedName>
        <fullName evidence="3">Sel1 repeat family protein</fullName>
    </recommendedName>
</protein>
<organism evidence="1 2">
    <name type="scientific">Lysobacter zhanggongensis</name>
    <dbReference type="NCBI Taxonomy" id="1774951"/>
    <lineage>
        <taxon>Bacteria</taxon>
        <taxon>Pseudomonadati</taxon>
        <taxon>Pseudomonadota</taxon>
        <taxon>Gammaproteobacteria</taxon>
        <taxon>Lysobacterales</taxon>
        <taxon>Lysobacteraceae</taxon>
        <taxon>Lysobacter</taxon>
    </lineage>
</organism>
<dbReference type="RefSeq" id="WP_412699392.1">
    <property type="nucleotide sequence ID" value="NZ_JAXGFO010000015.1"/>
</dbReference>
<evidence type="ECO:0000313" key="1">
    <source>
        <dbReference type="EMBL" id="MEG3157142.1"/>
    </source>
</evidence>
<proteinExistence type="predicted"/>
<dbReference type="InterPro" id="IPR006597">
    <property type="entry name" value="Sel1-like"/>
</dbReference>
<dbReference type="PANTHER" id="PTHR11102:SF160">
    <property type="entry name" value="ERAD-ASSOCIATED E3 UBIQUITIN-PROTEIN LIGASE COMPONENT HRD3"/>
    <property type="match status" value="1"/>
</dbReference>
<dbReference type="Proteomes" id="UP001334501">
    <property type="component" value="Unassembled WGS sequence"/>
</dbReference>
<evidence type="ECO:0000313" key="2">
    <source>
        <dbReference type="Proteomes" id="UP001334501"/>
    </source>
</evidence>
<dbReference type="SUPFAM" id="SSF81901">
    <property type="entry name" value="HCP-like"/>
    <property type="match status" value="1"/>
</dbReference>
<accession>A0ABU7YPA8</accession>
<dbReference type="InterPro" id="IPR011990">
    <property type="entry name" value="TPR-like_helical_dom_sf"/>
</dbReference>
<dbReference type="InterPro" id="IPR050767">
    <property type="entry name" value="Sel1_AlgK"/>
</dbReference>
<evidence type="ECO:0008006" key="3">
    <source>
        <dbReference type="Google" id="ProtNLM"/>
    </source>
</evidence>
<name>A0ABU7YPA8_9GAMM</name>
<dbReference type="Pfam" id="PF08238">
    <property type="entry name" value="Sel1"/>
    <property type="match status" value="3"/>
</dbReference>
<sequence>MIADPAASWEAFLQHGDANAYGAYAVLSSVGYHADGVDAAACAVHASELDAAVRMAPVSIAVRRAAMLCAEATGRDDTAEVEMAVLAALSRHAWSQVSVLNAARPIRVLAASDAYAWLHASGLEFRYDYYGSHRPERYLPMTVAAWDPELGKERRFSFDFVDTGYRLDRDSEFSGYPIQRAAIAEAFIQGQAQGGEAIAADIRAIGEARLASSPEAKRDLLRTASSEGGILSGAAWLVTCEIHVLEGCGEGFVDAWLPYAEQKHVLPMVMLSYAYAHGIGTSPDPDMADALLDAAVELSYQGFASVEYAQLWRTANEGTIPAPLVDRLLAAERDGEPNARSLLVFEQLKRAADDQSHVVPADSIAHLSKPRPDTTGLEYSLLADYYQDRGEADLSLEWRRKGAAAGYPEDQFLLAVELMENDKTDAGRARVRELMVLSAHGGNAGAQRYLAHESSRQGRWSEVEGWLLDAAQNGDPAAIFDLAGVYEWGYPGVVGTVERSVAAYTAIADNDEGEQGAEARRRLAAMAAAGRGMPKDPVKARAWLLADAERGDHESQSLLGSLILQGELGDVDTAEGIRWMERAIAADTPSAYVDYGAWLYYVDKAPGSRMKGVRTWEDAHAKGITLASNNLAWARCTSPDPEVLDARRGLEVAMAMGDPLELGPAEVDTVAACHAAAGEFERARELQSLAIEQVAVQLPADGNADVDDVAASLEGFRQRLALYEGSQGYVEHERF</sequence>
<dbReference type="EMBL" id="JAXGFO010000015">
    <property type="protein sequence ID" value="MEG3157142.1"/>
    <property type="molecule type" value="Genomic_DNA"/>
</dbReference>
<keyword evidence="2" id="KW-1185">Reference proteome</keyword>
<gene>
    <name evidence="1" type="ORF">SNE33_04415</name>
</gene>
<reference evidence="1 2" key="1">
    <citation type="journal article" date="2017" name="Curr. Microbiol.">
        <title>Lysobacter zhanggongensis sp. nov. Isolated from a Pit Mud.</title>
        <authorList>
            <person name="Zhang X.F."/>
            <person name="Wang H.H."/>
            <person name="Sun X.Y."/>
            <person name="Pan C.M."/>
        </authorList>
    </citation>
    <scope>NUCLEOTIDE SEQUENCE [LARGE SCALE GENOMIC DNA]</scope>
    <source>
        <strain evidence="1 2">ZGLJ7-1</strain>
    </source>
</reference>
<dbReference type="PANTHER" id="PTHR11102">
    <property type="entry name" value="SEL-1-LIKE PROTEIN"/>
    <property type="match status" value="1"/>
</dbReference>